<dbReference type="OrthoDB" id="4499135at2"/>
<evidence type="ECO:0000259" key="1">
    <source>
        <dbReference type="Pfam" id="PF00246"/>
    </source>
</evidence>
<dbReference type="RefSeq" id="WP_091807009.1">
    <property type="nucleotide sequence ID" value="NZ_CP016353.1"/>
</dbReference>
<dbReference type="Pfam" id="PF00246">
    <property type="entry name" value="Peptidase_M14"/>
    <property type="match status" value="1"/>
</dbReference>
<organism evidence="2 3">
    <name type="scientific">Prauserella marina</name>
    <dbReference type="NCBI Taxonomy" id="530584"/>
    <lineage>
        <taxon>Bacteria</taxon>
        <taxon>Bacillati</taxon>
        <taxon>Actinomycetota</taxon>
        <taxon>Actinomycetes</taxon>
        <taxon>Pseudonocardiales</taxon>
        <taxon>Pseudonocardiaceae</taxon>
        <taxon>Prauserella</taxon>
    </lineage>
</organism>
<dbReference type="Proteomes" id="UP000199494">
    <property type="component" value="Unassembled WGS sequence"/>
</dbReference>
<dbReference type="AlphaFoldDB" id="A0A222VUY7"/>
<dbReference type="GO" id="GO:0008270">
    <property type="term" value="F:zinc ion binding"/>
    <property type="evidence" value="ECO:0007669"/>
    <property type="project" value="InterPro"/>
</dbReference>
<evidence type="ECO:0000313" key="3">
    <source>
        <dbReference type="Proteomes" id="UP000199494"/>
    </source>
</evidence>
<name>A0A222VUY7_9PSEU</name>
<gene>
    <name evidence="2" type="ORF">SAMN05421630_107174</name>
</gene>
<dbReference type="Gene3D" id="3.40.630.10">
    <property type="entry name" value="Zn peptidases"/>
    <property type="match status" value="1"/>
</dbReference>
<feature type="domain" description="Peptidase M14" evidence="1">
    <location>
        <begin position="26"/>
        <end position="211"/>
    </location>
</feature>
<dbReference type="InterPro" id="IPR000834">
    <property type="entry name" value="Peptidase_M14"/>
</dbReference>
<dbReference type="STRING" id="530584.SAMN05421630_107174"/>
<evidence type="ECO:0000313" key="2">
    <source>
        <dbReference type="EMBL" id="SDD29675.1"/>
    </source>
</evidence>
<reference evidence="2 3" key="1">
    <citation type="submission" date="2016-10" db="EMBL/GenBank/DDBJ databases">
        <authorList>
            <person name="de Groot N.N."/>
        </authorList>
    </citation>
    <scope>NUCLEOTIDE SEQUENCE [LARGE SCALE GENOMIC DNA]</scope>
    <source>
        <strain evidence="2 3">CGMCC 4.5506</strain>
    </source>
</reference>
<sequence length="462" mass="50816">MLPEWLVKEIDEVPGFRAFAGVDELHQQLSTLASEYPEVAVLRRVGTSRDGEPLLCLSITDPATTPARPEALVFGLPHPNEPIGGLTAIHLARRLCVDPSLRERLGHTWHIIACIDPDGLRLNEGWLGGPFTREHYARHFYRPAGVDQIEWTFPLDYKDAYFDEALPETQAIMRLIDQHRPSLVCSLHNGELGGVYYYLSRPEPPLHDILQEVPGYLGLPLDRGEPEAPYMVRLADGIFLSSSMRRAYDYRIGLGESWAGDSGDNTASYAARYGSLTLVSELPYWTAPVAGDDTPSGTSYASALAEQSVLLDDLSELLNQTLGKVENQLAAAQSPYWRATRFFAAFLASATSTAKQRSQLPESERKATIAELASLTSDVQSYRLRYGGILLRALDGELAVGNTRAPIRAARATVATRYEGWLAEDAADEDYEVIPIRLLVATQYAATIAAAEHLVSSGTSRS</sequence>
<dbReference type="EMBL" id="FMZE01000007">
    <property type="protein sequence ID" value="SDD29675.1"/>
    <property type="molecule type" value="Genomic_DNA"/>
</dbReference>
<dbReference type="GO" id="GO:0006508">
    <property type="term" value="P:proteolysis"/>
    <property type="evidence" value="ECO:0007669"/>
    <property type="project" value="InterPro"/>
</dbReference>
<keyword evidence="2" id="KW-0645">Protease</keyword>
<keyword evidence="2" id="KW-0378">Hydrolase</keyword>
<proteinExistence type="predicted"/>
<keyword evidence="2" id="KW-0121">Carboxypeptidase</keyword>
<accession>A0A222VUY7</accession>
<dbReference type="KEGG" id="pmad:BAY61_24955"/>
<dbReference type="SUPFAM" id="SSF53187">
    <property type="entry name" value="Zn-dependent exopeptidases"/>
    <property type="match status" value="1"/>
</dbReference>
<protein>
    <submittedName>
        <fullName evidence="2">Zinc carboxypeptidase</fullName>
    </submittedName>
</protein>
<dbReference type="GO" id="GO:0004181">
    <property type="term" value="F:metallocarboxypeptidase activity"/>
    <property type="evidence" value="ECO:0007669"/>
    <property type="project" value="InterPro"/>
</dbReference>
<keyword evidence="3" id="KW-1185">Reference proteome</keyword>